<gene>
    <name evidence="1" type="ORF">C7S18_11585</name>
</gene>
<sequence length="660" mass="71806">MTRCLDPNREIVLAKRALPCARGRAHRFGWRHKILLGVMIWIGFAEVQAATLRVESVTAPGLRVQDLRVQTDPANWTWTVAAAESDDLALTVKSLRWQCQWQQTRCHGPIQASAFARGQLGLDWQARSAELKWPGGRLSLDAHDAADWRVQADNLSLARLQTRVQRAWAELSSLSGGMTLDAHLKPDRVDATWQATGLNFDQRDGTIAGASLMAAGDLTYGLNDSVLRVQSRFDSGEVLIGPLYRQIDQPVALSVVADLSKQMVSVPELAVTEGNHLSLQAALSLTPAGDIASVKLDRLQLHWPAAQSWTAPVLANAGFEGLELAGQAEISGLWQPGGWRQGEAHVRDLAVSDPEQRLQASGLQLDANLSDAPTVSRLSWQDLALFKIPFSAGSFAWLWQPDSLRQQGTLQVETLGGSLSLNALSRQSGRWQGSVRASGLDFGALSQHFGWPAFGGKISADIQDFTFSDGQLKIPNDIEIEAFSGRIGVQHLVTERLFGDAPALSADIRMKGLDLKAVTAAMSFGQIEGTLDGYINGLRLLNWTPLGFDARFQSQRREGQKQKISRRAVEGLSNIGGASLNNALINLVDSFSYADLGIACRLKEDVCQMDGIDSDGSGYTIVKGSGLPRLTVRGYQRQVNWPVMLRRLQAAASGTGPIIE</sequence>
<name>A0A2P1PSH9_9GAMM</name>
<reference evidence="1 2" key="2">
    <citation type="submission" date="2018-03" db="EMBL/GenBank/DDBJ databases">
        <authorList>
            <person name="Keele B.F."/>
        </authorList>
    </citation>
    <scope>NUCLEOTIDE SEQUENCE [LARGE SCALE GENOMIC DNA]</scope>
    <source>
        <strain evidence="1 2">D13</strain>
    </source>
</reference>
<proteinExistence type="predicted"/>
<evidence type="ECO:0000313" key="1">
    <source>
        <dbReference type="EMBL" id="AVP97798.1"/>
    </source>
</evidence>
<keyword evidence="2" id="KW-1185">Reference proteome</keyword>
<evidence type="ECO:0000313" key="2">
    <source>
        <dbReference type="Proteomes" id="UP000241074"/>
    </source>
</evidence>
<protein>
    <recommendedName>
        <fullName evidence="3">Dicarboxylate transport domain-containing protein</fullName>
    </recommendedName>
</protein>
<dbReference type="EMBL" id="CP027860">
    <property type="protein sequence ID" value="AVP97798.1"/>
    <property type="molecule type" value="Genomic_DNA"/>
</dbReference>
<dbReference type="KEGG" id="xba:C7S18_11585"/>
<dbReference type="Proteomes" id="UP000241074">
    <property type="component" value="Chromosome"/>
</dbReference>
<reference evidence="1 2" key="1">
    <citation type="submission" date="2018-03" db="EMBL/GenBank/DDBJ databases">
        <title>Ahniella affigens gen. nov., sp. nov., a gammaproteobacterium isolated from sandy soil near a stream.</title>
        <authorList>
            <person name="Ko Y."/>
            <person name="Kim J.-H."/>
        </authorList>
    </citation>
    <scope>NUCLEOTIDE SEQUENCE [LARGE SCALE GENOMIC DNA]</scope>
    <source>
        <strain evidence="1 2">D13</strain>
    </source>
</reference>
<organism evidence="1 2">
    <name type="scientific">Ahniella affigens</name>
    <dbReference type="NCBI Taxonomy" id="2021234"/>
    <lineage>
        <taxon>Bacteria</taxon>
        <taxon>Pseudomonadati</taxon>
        <taxon>Pseudomonadota</taxon>
        <taxon>Gammaproteobacteria</taxon>
        <taxon>Lysobacterales</taxon>
        <taxon>Rhodanobacteraceae</taxon>
        <taxon>Ahniella</taxon>
    </lineage>
</organism>
<accession>A0A2P1PSH9</accession>
<dbReference type="AlphaFoldDB" id="A0A2P1PSH9"/>
<evidence type="ECO:0008006" key="3">
    <source>
        <dbReference type="Google" id="ProtNLM"/>
    </source>
</evidence>